<dbReference type="EMBL" id="FNFL01000007">
    <property type="protein sequence ID" value="SDK49456.1"/>
    <property type="molecule type" value="Genomic_DNA"/>
</dbReference>
<dbReference type="SUPFAM" id="SSF53756">
    <property type="entry name" value="UDP-Glycosyltransferase/glycogen phosphorylase"/>
    <property type="match status" value="1"/>
</dbReference>
<dbReference type="GO" id="GO:0009103">
    <property type="term" value="P:lipopolysaccharide biosynthetic process"/>
    <property type="evidence" value="ECO:0007669"/>
    <property type="project" value="TreeGrafter"/>
</dbReference>
<evidence type="ECO:0000256" key="1">
    <source>
        <dbReference type="ARBA" id="ARBA00022679"/>
    </source>
</evidence>
<dbReference type="STRING" id="407036.SAMN05216243_3377"/>
<proteinExistence type="predicted"/>
<dbReference type="PANTHER" id="PTHR46401">
    <property type="entry name" value="GLYCOSYLTRANSFERASE WBBK-RELATED"/>
    <property type="match status" value="1"/>
</dbReference>
<evidence type="ECO:0000313" key="2">
    <source>
        <dbReference type="EMBL" id="SDK49456.1"/>
    </source>
</evidence>
<dbReference type="PANTHER" id="PTHR46401:SF2">
    <property type="entry name" value="GLYCOSYLTRANSFERASE WBBK-RELATED"/>
    <property type="match status" value="1"/>
</dbReference>
<dbReference type="AlphaFoldDB" id="A0A1G9CD05"/>
<organism evidence="2 3">
    <name type="scientific">Sediminibacillus albus</name>
    <dbReference type="NCBI Taxonomy" id="407036"/>
    <lineage>
        <taxon>Bacteria</taxon>
        <taxon>Bacillati</taxon>
        <taxon>Bacillota</taxon>
        <taxon>Bacilli</taxon>
        <taxon>Bacillales</taxon>
        <taxon>Bacillaceae</taxon>
        <taxon>Sediminibacillus</taxon>
    </lineage>
</organism>
<dbReference type="RefSeq" id="WP_175559395.1">
    <property type="nucleotide sequence ID" value="NZ_FNFL01000007.1"/>
</dbReference>
<name>A0A1G9CD05_9BACI</name>
<gene>
    <name evidence="2" type="ORF">SAMN05216243_3377</name>
</gene>
<dbReference type="GO" id="GO:0016757">
    <property type="term" value="F:glycosyltransferase activity"/>
    <property type="evidence" value="ECO:0007669"/>
    <property type="project" value="TreeGrafter"/>
</dbReference>
<keyword evidence="1 2" id="KW-0808">Transferase</keyword>
<reference evidence="2 3" key="1">
    <citation type="submission" date="2016-10" db="EMBL/GenBank/DDBJ databases">
        <authorList>
            <person name="de Groot N.N."/>
        </authorList>
    </citation>
    <scope>NUCLEOTIDE SEQUENCE [LARGE SCALE GENOMIC DNA]</scope>
    <source>
        <strain evidence="2 3">CGMCC 1.6502</strain>
    </source>
</reference>
<dbReference type="Proteomes" id="UP000198694">
    <property type="component" value="Unassembled WGS sequence"/>
</dbReference>
<keyword evidence="3" id="KW-1185">Reference proteome</keyword>
<protein>
    <submittedName>
        <fullName evidence="2">Glycosyltransferase involved in cell wall bisynthesis</fullName>
    </submittedName>
</protein>
<sequence>MFSIGNEALKLVKVKSMEQVENLLHGLESGQTHNSDFYSLNALREINRKRLQEAWLWCWRGLYDFPESEKLLSLMGLVNKSLNRGTSINHEGQKEAGVTQKDNDLLANSSSNHTKLKVLQGTMEIANQMNTIGKGIKRLGHQNDTLNYYPYYLGYTSDYTWPISRETNTSELNEKLKKLAFDLLPYYDLFHFHFGRTLTLDNSDLDLIKQHNKQIIMHHWGSDVRLLSSALKTNPYAKAKITNEKWLADKLAYLSGKIPYCIVADEEMRQYVEKFYEKVFIVPLMIDLQIYRPLEIKSDKTQQKLKIVHAPTSPAVKGTPFILEAMEKLKQEYTFEFKLIQGLSHEQAKQEYQSADLIIDQLHIGSYGLLAVEAMAMGKPVICWISEFMKEKYPKNLPIISANPDTIEAVMKHVFNNQDQLMEIGERGRRYVELHHNMVQNSKELLKIYQWMAGHNI</sequence>
<accession>A0A1G9CD05</accession>
<evidence type="ECO:0000313" key="3">
    <source>
        <dbReference type="Proteomes" id="UP000198694"/>
    </source>
</evidence>
<dbReference type="Gene3D" id="3.40.50.2000">
    <property type="entry name" value="Glycogen Phosphorylase B"/>
    <property type="match status" value="1"/>
</dbReference>